<comment type="caution">
    <text evidence="5">The sequence shown here is derived from an EMBL/GenBank/DDBJ whole genome shotgun (WGS) entry which is preliminary data.</text>
</comment>
<gene>
    <name evidence="5" type="ORF">BYL167_LOCUS13307</name>
</gene>
<dbReference type="SUPFAM" id="SSF53335">
    <property type="entry name" value="S-adenosyl-L-methionine-dependent methyltransferases"/>
    <property type="match status" value="1"/>
</dbReference>
<evidence type="ECO:0000313" key="5">
    <source>
        <dbReference type="EMBL" id="CAF3993893.1"/>
    </source>
</evidence>
<dbReference type="Proteomes" id="UP000681967">
    <property type="component" value="Unassembled WGS sequence"/>
</dbReference>
<evidence type="ECO:0008006" key="7">
    <source>
        <dbReference type="Google" id="ProtNLM"/>
    </source>
</evidence>
<dbReference type="InterPro" id="IPR051654">
    <property type="entry name" value="Meroterpenoid_MTases"/>
</dbReference>
<name>A0A8S2NEW0_9BILA</name>
<dbReference type="PANTHER" id="PTHR35897:SF1">
    <property type="entry name" value="METHYLTRANSFERASE AUSD"/>
    <property type="match status" value="1"/>
</dbReference>
<organism evidence="5 6">
    <name type="scientific">Rotaria magnacalcarata</name>
    <dbReference type="NCBI Taxonomy" id="392030"/>
    <lineage>
        <taxon>Eukaryota</taxon>
        <taxon>Metazoa</taxon>
        <taxon>Spiralia</taxon>
        <taxon>Gnathifera</taxon>
        <taxon>Rotifera</taxon>
        <taxon>Eurotatoria</taxon>
        <taxon>Bdelloidea</taxon>
        <taxon>Philodinida</taxon>
        <taxon>Philodinidae</taxon>
        <taxon>Rotaria</taxon>
    </lineage>
</organism>
<evidence type="ECO:0000256" key="4">
    <source>
        <dbReference type="ARBA" id="ARBA00038314"/>
    </source>
</evidence>
<keyword evidence="2" id="KW-0808">Transferase</keyword>
<reference evidence="5" key="1">
    <citation type="submission" date="2021-02" db="EMBL/GenBank/DDBJ databases">
        <authorList>
            <person name="Nowell W R."/>
        </authorList>
    </citation>
    <scope>NUCLEOTIDE SEQUENCE</scope>
</reference>
<dbReference type="Gene3D" id="3.40.50.150">
    <property type="entry name" value="Vaccinia Virus protein VP39"/>
    <property type="match status" value="1"/>
</dbReference>
<evidence type="ECO:0000313" key="6">
    <source>
        <dbReference type="Proteomes" id="UP000681967"/>
    </source>
</evidence>
<keyword evidence="3" id="KW-0949">S-adenosyl-L-methionine</keyword>
<proteinExistence type="inferred from homology"/>
<dbReference type="PANTHER" id="PTHR35897">
    <property type="entry name" value="METHYLTRANSFERASE AUSD"/>
    <property type="match status" value="1"/>
</dbReference>
<comment type="similarity">
    <text evidence="4">Belongs to the class I-like SAM-binding methyltransferase superfamily.</text>
</comment>
<dbReference type="EMBL" id="CAJOBH010004542">
    <property type="protein sequence ID" value="CAF3993893.1"/>
    <property type="molecule type" value="Genomic_DNA"/>
</dbReference>
<dbReference type="AlphaFoldDB" id="A0A8S2NEW0"/>
<protein>
    <recommendedName>
        <fullName evidence="7">Methyltransferase domain-containing protein</fullName>
    </recommendedName>
</protein>
<accession>A0A8S2NEW0</accession>
<evidence type="ECO:0000256" key="1">
    <source>
        <dbReference type="ARBA" id="ARBA00005179"/>
    </source>
</evidence>
<evidence type="ECO:0000256" key="3">
    <source>
        <dbReference type="ARBA" id="ARBA00022691"/>
    </source>
</evidence>
<dbReference type="GO" id="GO:0016740">
    <property type="term" value="F:transferase activity"/>
    <property type="evidence" value="ECO:0007669"/>
    <property type="project" value="UniProtKB-KW"/>
</dbReference>
<evidence type="ECO:0000256" key="2">
    <source>
        <dbReference type="ARBA" id="ARBA00022679"/>
    </source>
</evidence>
<dbReference type="InterPro" id="IPR029063">
    <property type="entry name" value="SAM-dependent_MTases_sf"/>
</dbReference>
<sequence>MQSPIYQEILDQCKNHGATLIDFGCCLGQDIRQLVYDGVHLDRLRGYDLESFFIELGYELFCDGEVMKEKKIFTVGDIFDDDFLNGVEPADYVYVGAFIHLFDAPTQREVYRRLTRLAKCAIAGRQVGASIPGEYSRTFDFPSSKSMRHSPETFTQMWNEVTECAWQVESAYLTTAYNMKSTSERLTFIIDSNIDEHDMERPFRDYFTSILNDQKTECAMFANENFQKYNENSYYNPNYLKCTLSLYLPVAPIWSNLVIGNLGRYGYRPAELIERCGCHNSRTTGISESRLEVIKHTVLQSEVTSRIDQVVQILGFNIR</sequence>
<comment type="pathway">
    <text evidence="1">Secondary metabolite biosynthesis.</text>
</comment>